<name>A0A6A6HWP6_9PLEO</name>
<dbReference type="GO" id="GO:0000272">
    <property type="term" value="P:polysaccharide catabolic process"/>
    <property type="evidence" value="ECO:0007669"/>
    <property type="project" value="UniProtKB-KW"/>
</dbReference>
<evidence type="ECO:0000313" key="11">
    <source>
        <dbReference type="EMBL" id="KAF2242339.1"/>
    </source>
</evidence>
<dbReference type="Pfam" id="PF00704">
    <property type="entry name" value="Glyco_hydro_18"/>
    <property type="match status" value="1"/>
</dbReference>
<evidence type="ECO:0000313" key="12">
    <source>
        <dbReference type="Proteomes" id="UP000800094"/>
    </source>
</evidence>
<protein>
    <recommendedName>
        <fullName evidence="3">chitinase</fullName>
        <ecNumber evidence="3">3.2.1.14</ecNumber>
    </recommendedName>
</protein>
<accession>A0A6A6HWP6</accession>
<evidence type="ECO:0000256" key="9">
    <source>
        <dbReference type="RuleBase" id="RU000489"/>
    </source>
</evidence>
<keyword evidence="8" id="KW-0624">Polysaccharide degradation</keyword>
<dbReference type="Proteomes" id="UP000800094">
    <property type="component" value="Unassembled WGS sequence"/>
</dbReference>
<dbReference type="SUPFAM" id="SSF51445">
    <property type="entry name" value="(Trans)glycosidases"/>
    <property type="match status" value="1"/>
</dbReference>
<evidence type="ECO:0000256" key="7">
    <source>
        <dbReference type="ARBA" id="ARBA00023295"/>
    </source>
</evidence>
<reference evidence="11" key="1">
    <citation type="journal article" date="2020" name="Stud. Mycol.">
        <title>101 Dothideomycetes genomes: a test case for predicting lifestyles and emergence of pathogens.</title>
        <authorList>
            <person name="Haridas S."/>
            <person name="Albert R."/>
            <person name="Binder M."/>
            <person name="Bloem J."/>
            <person name="Labutti K."/>
            <person name="Salamov A."/>
            <person name="Andreopoulos B."/>
            <person name="Baker S."/>
            <person name="Barry K."/>
            <person name="Bills G."/>
            <person name="Bluhm B."/>
            <person name="Cannon C."/>
            <person name="Castanera R."/>
            <person name="Culley D."/>
            <person name="Daum C."/>
            <person name="Ezra D."/>
            <person name="Gonzalez J."/>
            <person name="Henrissat B."/>
            <person name="Kuo A."/>
            <person name="Liang C."/>
            <person name="Lipzen A."/>
            <person name="Lutzoni F."/>
            <person name="Magnuson J."/>
            <person name="Mondo S."/>
            <person name="Nolan M."/>
            <person name="Ohm R."/>
            <person name="Pangilinan J."/>
            <person name="Park H.-J."/>
            <person name="Ramirez L."/>
            <person name="Alfaro M."/>
            <person name="Sun H."/>
            <person name="Tritt A."/>
            <person name="Yoshinaga Y."/>
            <person name="Zwiers L.-H."/>
            <person name="Turgeon B."/>
            <person name="Goodwin S."/>
            <person name="Spatafora J."/>
            <person name="Crous P."/>
            <person name="Grigoriev I."/>
        </authorList>
    </citation>
    <scope>NUCLEOTIDE SEQUENCE</scope>
    <source>
        <strain evidence="11">CBS 122368</strain>
    </source>
</reference>
<comment type="catalytic activity">
    <reaction evidence="1">
        <text>Random endo-hydrolysis of N-acetyl-beta-D-glucosaminide (1-&gt;4)-beta-linkages in chitin and chitodextrins.</text>
        <dbReference type="EC" id="3.2.1.14"/>
    </reaction>
</comment>
<dbReference type="Gene3D" id="3.10.50.10">
    <property type="match status" value="1"/>
</dbReference>
<dbReference type="InterPro" id="IPR001223">
    <property type="entry name" value="Glyco_hydro18_cat"/>
</dbReference>
<dbReference type="AlphaFoldDB" id="A0A6A6HWP6"/>
<evidence type="ECO:0000259" key="10">
    <source>
        <dbReference type="PROSITE" id="PS51910"/>
    </source>
</evidence>
<dbReference type="PANTHER" id="PTHR11177">
    <property type="entry name" value="CHITINASE"/>
    <property type="match status" value="1"/>
</dbReference>
<dbReference type="InterPro" id="IPR029070">
    <property type="entry name" value="Chitinase_insertion_sf"/>
</dbReference>
<sequence>FCGTTSLFCGDGCIDGCTKVKQPSGKSTSARAKTIGYYESWSYARSCDSVAPEDINPTMWTHINYAFALINPSNFKIANMNQYDDLLYPKVIGLKLQAPGLKVFIVVGGWDAGGKVFSDMVSTTSNRKAFIDSTIQFCKTHGFNGIDIDREYPVASDRGASKSDFSNFATLMKELKSAAGKLGVSPRLPSSYWYLKGFDIVNLEPNVHWSNFMSYGIYGTWDGNNPFTQAVVNPHTSITEISAGLDLLWRRNNIPSGKGVLGLGLYALSFTLNDPSCKKPACAFASGAKPGECTYTSGVLSNAEIQRIIDKKKLTLVFDQKAGVKWVVWDNDQWVSYDDADAFKIKMDWTNKLSLGGVSEFYHAFIDATLNYLHQDSGMVTGSGQSRLSIGAVSQLGGGDMADTNGFSRQKMVADSKQAYTGKLAYWTPCMSEKQRKDTGCPLDTTRFLSVTGRRLIPKRLNNPQVVTARIIDCSALITN</sequence>
<feature type="non-terminal residue" evidence="11">
    <location>
        <position position="1"/>
    </location>
</feature>
<gene>
    <name evidence="11" type="ORF">BU26DRAFT_584551</name>
</gene>
<dbReference type="EMBL" id="ML987208">
    <property type="protein sequence ID" value="KAF2242339.1"/>
    <property type="molecule type" value="Genomic_DNA"/>
</dbReference>
<dbReference type="InterPro" id="IPR011583">
    <property type="entry name" value="Chitinase_II/V-like_cat"/>
</dbReference>
<dbReference type="InterPro" id="IPR001579">
    <property type="entry name" value="Glyco_hydro_18_chit_AS"/>
</dbReference>
<evidence type="ECO:0000256" key="2">
    <source>
        <dbReference type="ARBA" id="ARBA00008682"/>
    </source>
</evidence>
<dbReference type="PANTHER" id="PTHR11177:SF402">
    <property type="entry name" value="CHITINASE"/>
    <property type="match status" value="1"/>
</dbReference>
<organism evidence="11 12">
    <name type="scientific">Trematosphaeria pertusa</name>
    <dbReference type="NCBI Taxonomy" id="390896"/>
    <lineage>
        <taxon>Eukaryota</taxon>
        <taxon>Fungi</taxon>
        <taxon>Dikarya</taxon>
        <taxon>Ascomycota</taxon>
        <taxon>Pezizomycotina</taxon>
        <taxon>Dothideomycetes</taxon>
        <taxon>Pleosporomycetidae</taxon>
        <taxon>Pleosporales</taxon>
        <taxon>Massarineae</taxon>
        <taxon>Trematosphaeriaceae</taxon>
        <taxon>Trematosphaeria</taxon>
    </lineage>
</organism>
<evidence type="ECO:0000256" key="5">
    <source>
        <dbReference type="ARBA" id="ARBA00023024"/>
    </source>
</evidence>
<dbReference type="Gene3D" id="3.20.20.80">
    <property type="entry name" value="Glycosidases"/>
    <property type="match status" value="1"/>
</dbReference>
<feature type="domain" description="GH18" evidence="10">
    <location>
        <begin position="32"/>
        <end position="376"/>
    </location>
</feature>
<comment type="similarity">
    <text evidence="2">Belongs to the glycosyl hydrolase 18 family. Chitinase class V subfamily.</text>
</comment>
<dbReference type="PROSITE" id="PS51910">
    <property type="entry name" value="GH18_2"/>
    <property type="match status" value="1"/>
</dbReference>
<keyword evidence="7 9" id="KW-0326">Glycosidase</keyword>
<evidence type="ECO:0000256" key="8">
    <source>
        <dbReference type="ARBA" id="ARBA00023326"/>
    </source>
</evidence>
<keyword evidence="4 9" id="KW-0378">Hydrolase</keyword>
<dbReference type="SMART" id="SM00636">
    <property type="entry name" value="Glyco_18"/>
    <property type="match status" value="1"/>
</dbReference>
<dbReference type="GeneID" id="54587934"/>
<dbReference type="GO" id="GO:0006032">
    <property type="term" value="P:chitin catabolic process"/>
    <property type="evidence" value="ECO:0007669"/>
    <property type="project" value="UniProtKB-KW"/>
</dbReference>
<evidence type="ECO:0000256" key="6">
    <source>
        <dbReference type="ARBA" id="ARBA00023277"/>
    </source>
</evidence>
<dbReference type="GO" id="GO:0008061">
    <property type="term" value="F:chitin binding"/>
    <property type="evidence" value="ECO:0007669"/>
    <property type="project" value="InterPro"/>
</dbReference>
<dbReference type="PROSITE" id="PS01095">
    <property type="entry name" value="GH18_1"/>
    <property type="match status" value="1"/>
</dbReference>
<proteinExistence type="inferred from homology"/>
<dbReference type="RefSeq" id="XP_033677343.1">
    <property type="nucleotide sequence ID" value="XM_033834604.1"/>
</dbReference>
<keyword evidence="6" id="KW-0119">Carbohydrate metabolism</keyword>
<evidence type="ECO:0000256" key="4">
    <source>
        <dbReference type="ARBA" id="ARBA00022801"/>
    </source>
</evidence>
<dbReference type="GO" id="GO:0008843">
    <property type="term" value="F:endochitinase activity"/>
    <property type="evidence" value="ECO:0007669"/>
    <property type="project" value="UniProtKB-EC"/>
</dbReference>
<dbReference type="SUPFAM" id="SSF54556">
    <property type="entry name" value="Chitinase insertion domain"/>
    <property type="match status" value="1"/>
</dbReference>
<keyword evidence="12" id="KW-1185">Reference proteome</keyword>
<dbReference type="OrthoDB" id="73875at2759"/>
<keyword evidence="5" id="KW-0146">Chitin degradation</keyword>
<dbReference type="InterPro" id="IPR050314">
    <property type="entry name" value="Glycosyl_Hydrlase_18"/>
</dbReference>
<dbReference type="EC" id="3.2.1.14" evidence="3"/>
<dbReference type="InterPro" id="IPR017853">
    <property type="entry name" value="GH"/>
</dbReference>
<evidence type="ECO:0000256" key="1">
    <source>
        <dbReference type="ARBA" id="ARBA00000822"/>
    </source>
</evidence>
<evidence type="ECO:0000256" key="3">
    <source>
        <dbReference type="ARBA" id="ARBA00012729"/>
    </source>
</evidence>